<dbReference type="PANTHER" id="PTHR43656">
    <property type="entry name" value="BINDING OXIDOREDUCTASE, PUTATIVE (AFU_ORTHOLOGUE AFUA_2G08260)-RELATED"/>
    <property type="match status" value="1"/>
</dbReference>
<dbReference type="InterPro" id="IPR051799">
    <property type="entry name" value="NADH_flavin_oxidoreductase"/>
</dbReference>
<accession>A0A4P8IHK0</accession>
<dbReference type="CDD" id="cd02803">
    <property type="entry name" value="OYE_like_FMN_family"/>
    <property type="match status" value="1"/>
</dbReference>
<dbReference type="InterPro" id="IPR001155">
    <property type="entry name" value="OxRdtase_FMN_N"/>
</dbReference>
<organism evidence="4 5">
    <name type="scientific">Anaerostipes rhamnosivorans</name>
    <dbReference type="NCBI Taxonomy" id="1229621"/>
    <lineage>
        <taxon>Bacteria</taxon>
        <taxon>Bacillati</taxon>
        <taxon>Bacillota</taxon>
        <taxon>Clostridia</taxon>
        <taxon>Lachnospirales</taxon>
        <taxon>Lachnospiraceae</taxon>
        <taxon>Anaerostipes</taxon>
    </lineage>
</organism>
<evidence type="ECO:0000256" key="2">
    <source>
        <dbReference type="ARBA" id="ARBA00023002"/>
    </source>
</evidence>
<dbReference type="OrthoDB" id="9772736at2"/>
<proteinExistence type="predicted"/>
<dbReference type="GO" id="GO:0010181">
    <property type="term" value="F:FMN binding"/>
    <property type="evidence" value="ECO:0007669"/>
    <property type="project" value="InterPro"/>
</dbReference>
<dbReference type="PANTHER" id="PTHR43656:SF2">
    <property type="entry name" value="BINDING OXIDOREDUCTASE, PUTATIVE (AFU_ORTHOLOGUE AFUA_2G08260)-RELATED"/>
    <property type="match status" value="1"/>
</dbReference>
<dbReference type="Proteomes" id="UP000298653">
    <property type="component" value="Chromosome"/>
</dbReference>
<sequence>MYEKETVIKEKCIRSPFLMAPMVTFGYGVEDGMITEELISHYEERARGGVGMIIVEAACVAEDGRLSKHQIGIWKKEQLEGHKKLVQAVHDCKVPILSQLHHAGIRTVSGRPAAPSKFHGVLRGKGYTAEEMTTEEILEREQQFIQAAVRAQDAGYDGVEIHCAHSYLLSSFLSPTVNHRTDRFGGDLRGRMQMALDILSGIRRSCGDHFILSVRLGFDEPDLEASAHMAKAFVKAGMDLLHVSTGFGSTGSMDERAMEPSPDGFPFNIRIWAAMQMKQRVKCPVIAVGGIRQVQQGMFLLEQECADFVALGRALLCDPQWVKKIKQGREIVSCRNCRKCLWSTDYHKCPGWREYHG</sequence>
<evidence type="ECO:0000256" key="1">
    <source>
        <dbReference type="ARBA" id="ARBA00022630"/>
    </source>
</evidence>
<keyword evidence="1" id="KW-0285">Flavoprotein</keyword>
<dbReference type="InterPro" id="IPR013785">
    <property type="entry name" value="Aldolase_TIM"/>
</dbReference>
<evidence type="ECO:0000259" key="3">
    <source>
        <dbReference type="Pfam" id="PF00724"/>
    </source>
</evidence>
<dbReference type="SUPFAM" id="SSF51395">
    <property type="entry name" value="FMN-linked oxidoreductases"/>
    <property type="match status" value="1"/>
</dbReference>
<dbReference type="KEGG" id="arf:AR1Y2_2851"/>
<evidence type="ECO:0000313" key="5">
    <source>
        <dbReference type="Proteomes" id="UP000298653"/>
    </source>
</evidence>
<dbReference type="EMBL" id="CP040058">
    <property type="protein sequence ID" value="QCP36305.1"/>
    <property type="molecule type" value="Genomic_DNA"/>
</dbReference>
<dbReference type="AlphaFoldDB" id="A0A4P8IHK0"/>
<evidence type="ECO:0000313" key="4">
    <source>
        <dbReference type="EMBL" id="QCP36305.1"/>
    </source>
</evidence>
<dbReference type="Gene3D" id="3.20.20.70">
    <property type="entry name" value="Aldolase class I"/>
    <property type="match status" value="1"/>
</dbReference>
<dbReference type="EC" id="1.-.-.-" evidence="4"/>
<name>A0A4P8IHK0_9FIRM</name>
<dbReference type="RefSeq" id="WP_137329559.1">
    <property type="nucleotide sequence ID" value="NZ_CP040058.1"/>
</dbReference>
<dbReference type="GO" id="GO:0016491">
    <property type="term" value="F:oxidoreductase activity"/>
    <property type="evidence" value="ECO:0007669"/>
    <property type="project" value="UniProtKB-KW"/>
</dbReference>
<keyword evidence="5" id="KW-1185">Reference proteome</keyword>
<feature type="domain" description="NADH:flavin oxidoreductase/NADH oxidase N-terminal" evidence="3">
    <location>
        <begin position="8"/>
        <end position="330"/>
    </location>
</feature>
<reference evidence="4 5" key="1">
    <citation type="submission" date="2019-05" db="EMBL/GenBank/DDBJ databases">
        <title>Complete genome sequencing of Anaerostipes rhamnosivorans.</title>
        <authorList>
            <person name="Bui T.P.N."/>
            <person name="de Vos W.M."/>
        </authorList>
    </citation>
    <scope>NUCLEOTIDE SEQUENCE [LARGE SCALE GENOMIC DNA]</scope>
    <source>
        <strain evidence="4 5">1y2</strain>
    </source>
</reference>
<keyword evidence="2 4" id="KW-0560">Oxidoreductase</keyword>
<dbReference type="Pfam" id="PF00724">
    <property type="entry name" value="Oxidored_FMN"/>
    <property type="match status" value="1"/>
</dbReference>
<gene>
    <name evidence="4" type="ORF">AR1Y2_2851</name>
</gene>
<protein>
    <submittedName>
        <fullName evidence="4">NADH oxidase</fullName>
        <ecNumber evidence="4">1.-.-.-</ecNumber>
    </submittedName>
</protein>